<keyword evidence="7" id="KW-1185">Reference proteome</keyword>
<dbReference type="HOGENOM" id="CLU_007251_4_0_6"/>
<comment type="caution">
    <text evidence="5">The sequence shown here is derived from an EMBL/GenBank/DDBJ whole genome shotgun (WGS) entry which is preliminary data.</text>
</comment>
<evidence type="ECO:0000313" key="7">
    <source>
        <dbReference type="Proteomes" id="UP000029708"/>
    </source>
</evidence>
<evidence type="ECO:0000256" key="2">
    <source>
        <dbReference type="ARBA" id="ARBA00022803"/>
    </source>
</evidence>
<keyword evidence="2 3" id="KW-0802">TPR repeat</keyword>
<dbReference type="InterPro" id="IPR011990">
    <property type="entry name" value="TPR-like_helical_dom_sf"/>
</dbReference>
<evidence type="ECO:0000313" key="5">
    <source>
        <dbReference type="EMBL" id="KGI77186.1"/>
    </source>
</evidence>
<dbReference type="Proteomes" id="UP000029708">
    <property type="component" value="Unassembled WGS sequence"/>
</dbReference>
<organism evidence="5 7">
    <name type="scientific">Oleiagrimonas soli</name>
    <dbReference type="NCBI Taxonomy" id="1543381"/>
    <lineage>
        <taxon>Bacteria</taxon>
        <taxon>Pseudomonadati</taxon>
        <taxon>Pseudomonadota</taxon>
        <taxon>Gammaproteobacteria</taxon>
        <taxon>Lysobacterales</taxon>
        <taxon>Rhodanobacteraceae</taxon>
        <taxon>Oleiagrimonas</taxon>
    </lineage>
</organism>
<dbReference type="RefSeq" id="WP_043101870.1">
    <property type="nucleotide sequence ID" value="NZ_JACHET010000001.1"/>
</dbReference>
<accession>A0A099CU27</accession>
<dbReference type="STRING" id="1543381.LF63_0111270"/>
<keyword evidence="1" id="KW-0677">Repeat</keyword>
<name>A0A099CU27_9GAMM</name>
<dbReference type="PROSITE" id="PS50005">
    <property type="entry name" value="TPR"/>
    <property type="match status" value="3"/>
</dbReference>
<evidence type="ECO:0000256" key="4">
    <source>
        <dbReference type="SAM" id="SignalP"/>
    </source>
</evidence>
<dbReference type="PROSITE" id="PS51257">
    <property type="entry name" value="PROKAR_LIPOPROTEIN"/>
    <property type="match status" value="1"/>
</dbReference>
<sequence length="579" mass="62455">MRSSHAKFKQWRHFVAAAMAPVLLFGCTSMPAHKAQGAGGGAQPLQKLTVATPDADHDVAALLMQAEFALGKGDLKTAQAQYAKASALSSDPDVARRAVGLALALHDSAAAQRSLARWQALGADASDLQRARAQIALDQGRTADAQKELMAMTAHGGKQSWQDFGKVLLSARDAAQAGRLLENVATEQRLPDDGLAWLAMSELGQKLGRYAYAQRIADAAATRFHTGQAYAWAANMYAQRGEDAKARTLYAKAVKASPKNADIRLAYAGLLAKNGDTKGAESVLAKGPQDARSFAARAAFAARGKDLPALRRIYGELVKAPDEVRQSSYYLLGQLASLLDKPQAAVDWLAKVPADDEHAFDAGVRRAVLLQQLGKSDQAHALVRQMREDNADKSDVVQHLDQVDAELYMRDSAFAEAAKAYTRALAADKEDAELLYGRGLAYAEAGDTDAAIADLRAVLKLTPDDINAVNALGYTLADAGRHLDEATKLIERARAALPNDPAITDSWGWLQYRLGHLDKAETALQTAWSKRPDPEVGAHLTQVLLDLGRRAQAEKVYRAALKLDPDNRHLLALKEKLKP</sequence>
<dbReference type="InterPro" id="IPR019734">
    <property type="entry name" value="TPR_rpt"/>
</dbReference>
<dbReference type="EMBL" id="JROI01000013">
    <property type="protein sequence ID" value="KGI77186.1"/>
    <property type="molecule type" value="Genomic_DNA"/>
</dbReference>
<dbReference type="Pfam" id="PF13432">
    <property type="entry name" value="TPR_16"/>
    <property type="match status" value="1"/>
</dbReference>
<dbReference type="Proteomes" id="UP000560000">
    <property type="component" value="Unassembled WGS sequence"/>
</dbReference>
<dbReference type="SMART" id="SM00028">
    <property type="entry name" value="TPR"/>
    <property type="match status" value="5"/>
</dbReference>
<dbReference type="PANTHER" id="PTHR45586:SF1">
    <property type="entry name" value="LIPOPOLYSACCHARIDE ASSEMBLY PROTEIN B"/>
    <property type="match status" value="1"/>
</dbReference>
<dbReference type="InterPro" id="IPR051012">
    <property type="entry name" value="CellSynth/LPSAsmb/PSIAsmb"/>
</dbReference>
<dbReference type="SUPFAM" id="SSF48452">
    <property type="entry name" value="TPR-like"/>
    <property type="match status" value="3"/>
</dbReference>
<evidence type="ECO:0000313" key="6">
    <source>
        <dbReference type="EMBL" id="MBB6185646.1"/>
    </source>
</evidence>
<reference evidence="6 8" key="2">
    <citation type="submission" date="2020-08" db="EMBL/GenBank/DDBJ databases">
        <title>Genomic Encyclopedia of Type Strains, Phase IV (KMG-IV): sequencing the most valuable type-strain genomes for metagenomic binning, comparative biology and taxonomic classification.</title>
        <authorList>
            <person name="Goeker M."/>
        </authorList>
    </citation>
    <scope>NUCLEOTIDE SEQUENCE [LARGE SCALE GENOMIC DNA]</scope>
    <source>
        <strain evidence="6 8">DSM 107085</strain>
    </source>
</reference>
<reference evidence="5 7" key="1">
    <citation type="submission" date="2014-09" db="EMBL/GenBank/DDBJ databases">
        <title>Xanthomonadaceae 3.5X direct submission.</title>
        <authorList>
            <person name="Fang T."/>
            <person name="Wang H."/>
        </authorList>
    </citation>
    <scope>NUCLEOTIDE SEQUENCE [LARGE SCALE GENOMIC DNA]</scope>
    <source>
        <strain evidence="5 7">3.5X</strain>
    </source>
</reference>
<feature type="repeat" description="TPR" evidence="3">
    <location>
        <begin position="534"/>
        <end position="567"/>
    </location>
</feature>
<keyword evidence="4" id="KW-0732">Signal</keyword>
<evidence type="ECO:0000256" key="1">
    <source>
        <dbReference type="ARBA" id="ARBA00022737"/>
    </source>
</evidence>
<dbReference type="Gene3D" id="1.25.40.10">
    <property type="entry name" value="Tetratricopeptide repeat domain"/>
    <property type="match status" value="3"/>
</dbReference>
<proteinExistence type="predicted"/>
<feature type="chain" id="PRO_5035986508" evidence="4">
    <location>
        <begin position="35"/>
        <end position="579"/>
    </location>
</feature>
<dbReference type="PANTHER" id="PTHR45586">
    <property type="entry name" value="TPR REPEAT-CONTAINING PROTEIN PA4667"/>
    <property type="match status" value="1"/>
</dbReference>
<feature type="repeat" description="TPR" evidence="3">
    <location>
        <begin position="227"/>
        <end position="260"/>
    </location>
</feature>
<evidence type="ECO:0000313" key="8">
    <source>
        <dbReference type="Proteomes" id="UP000560000"/>
    </source>
</evidence>
<feature type="signal peptide" evidence="4">
    <location>
        <begin position="1"/>
        <end position="34"/>
    </location>
</feature>
<dbReference type="Pfam" id="PF14559">
    <property type="entry name" value="TPR_19"/>
    <property type="match status" value="2"/>
</dbReference>
<dbReference type="AlphaFoldDB" id="A0A099CU27"/>
<protein>
    <submittedName>
        <fullName evidence="6">Tetratricopeptide (TPR) repeat protein</fullName>
    </submittedName>
</protein>
<feature type="repeat" description="TPR" evidence="3">
    <location>
        <begin position="432"/>
        <end position="465"/>
    </location>
</feature>
<dbReference type="EMBL" id="JACHET010000001">
    <property type="protein sequence ID" value="MBB6185646.1"/>
    <property type="molecule type" value="Genomic_DNA"/>
</dbReference>
<gene>
    <name evidence="6" type="ORF">HNQ86_002991</name>
    <name evidence="5" type="ORF">LF63_0111270</name>
</gene>
<evidence type="ECO:0000256" key="3">
    <source>
        <dbReference type="PROSITE-ProRule" id="PRU00339"/>
    </source>
</evidence>